<feature type="transmembrane region" description="Helical" evidence="6">
    <location>
        <begin position="350"/>
        <end position="373"/>
    </location>
</feature>
<dbReference type="PANTHER" id="PTHR23505:SF79">
    <property type="entry name" value="PROTEIN SPINSTER"/>
    <property type="match status" value="1"/>
</dbReference>
<name>A0A919U8C1_9ACTN</name>
<feature type="transmembrane region" description="Helical" evidence="6">
    <location>
        <begin position="80"/>
        <end position="105"/>
    </location>
</feature>
<evidence type="ECO:0000256" key="4">
    <source>
        <dbReference type="ARBA" id="ARBA00022989"/>
    </source>
</evidence>
<evidence type="ECO:0000256" key="5">
    <source>
        <dbReference type="ARBA" id="ARBA00023136"/>
    </source>
</evidence>
<dbReference type="CDD" id="cd17328">
    <property type="entry name" value="MFS_spinster_like"/>
    <property type="match status" value="1"/>
</dbReference>
<feature type="transmembrane region" description="Helical" evidence="6">
    <location>
        <begin position="12"/>
        <end position="30"/>
    </location>
</feature>
<evidence type="ECO:0000256" key="6">
    <source>
        <dbReference type="SAM" id="Phobius"/>
    </source>
</evidence>
<feature type="transmembrane region" description="Helical" evidence="6">
    <location>
        <begin position="287"/>
        <end position="306"/>
    </location>
</feature>
<keyword evidence="9" id="KW-1185">Reference proteome</keyword>
<feature type="transmembrane region" description="Helical" evidence="6">
    <location>
        <begin position="111"/>
        <end position="130"/>
    </location>
</feature>
<dbReference type="GO" id="GO:0005886">
    <property type="term" value="C:plasma membrane"/>
    <property type="evidence" value="ECO:0007669"/>
    <property type="project" value="UniProtKB-SubCell"/>
</dbReference>
<organism evidence="8 9">
    <name type="scientific">Dactylosporangium siamense</name>
    <dbReference type="NCBI Taxonomy" id="685454"/>
    <lineage>
        <taxon>Bacteria</taxon>
        <taxon>Bacillati</taxon>
        <taxon>Actinomycetota</taxon>
        <taxon>Actinomycetes</taxon>
        <taxon>Micromonosporales</taxon>
        <taxon>Micromonosporaceae</taxon>
        <taxon>Dactylosporangium</taxon>
    </lineage>
</organism>
<feature type="transmembrane region" description="Helical" evidence="6">
    <location>
        <begin position="393"/>
        <end position="414"/>
    </location>
</feature>
<feature type="domain" description="Major facilitator superfamily (MFS) profile" evidence="7">
    <location>
        <begin position="14"/>
        <end position="421"/>
    </location>
</feature>
<sequence length="430" mass="43792">MAGPVKERSSAAYVLALLFAGNLLNFYDRALPAVVLEPIKEEYGLDDTQVGILASAFVLVAAIAGVPLGRLADRIPRRTVAGWGLFAWSVFTAAGGVLTSFWGFLASRVGVGVGESSYAPATGSLLSDLYPSERRSRANAVFMLGFPIGTLLAFFTAGGLAVAFDSWRAPFLIAAVPGIVVALLVLRIREPERGAAEPVSVEATTKGPSVWKVRSVYGLILAFAGYNFAAYAIGTFLTPVLQRYYGLDLVQAGAVGGVVIGITGLVGLLIGGRTLDAAARRSPTARVQVAVLSLAGAAVLTAAGLAAGRDALWQLVLFLSLGYLLGVIYLAAAVPVMADVIRPAQRSGAIGLMGAVGYLLGGAGGPIVVGIVSDALAGGNAGGAAAEAQGLKTAMLIAVPLALAVAAAGMLLAARFVHTDRDAMLAGAQA</sequence>
<feature type="transmembrane region" description="Helical" evidence="6">
    <location>
        <begin position="169"/>
        <end position="186"/>
    </location>
</feature>
<dbReference type="Proteomes" id="UP000660611">
    <property type="component" value="Unassembled WGS sequence"/>
</dbReference>
<feature type="transmembrane region" description="Helical" evidence="6">
    <location>
        <begin position="249"/>
        <end position="275"/>
    </location>
</feature>
<evidence type="ECO:0000313" key="8">
    <source>
        <dbReference type="EMBL" id="GIG41981.1"/>
    </source>
</evidence>
<proteinExistence type="predicted"/>
<dbReference type="RefSeq" id="WP_203843872.1">
    <property type="nucleotide sequence ID" value="NZ_BAAAVW010000003.1"/>
</dbReference>
<evidence type="ECO:0000256" key="3">
    <source>
        <dbReference type="ARBA" id="ARBA00022692"/>
    </source>
</evidence>
<accession>A0A919U8C1</accession>
<keyword evidence="4 6" id="KW-1133">Transmembrane helix</keyword>
<dbReference type="InterPro" id="IPR011701">
    <property type="entry name" value="MFS"/>
</dbReference>
<dbReference type="Gene3D" id="1.20.1250.20">
    <property type="entry name" value="MFS general substrate transporter like domains"/>
    <property type="match status" value="2"/>
</dbReference>
<keyword evidence="2" id="KW-0813">Transport</keyword>
<comment type="caution">
    <text evidence="8">The sequence shown here is derived from an EMBL/GenBank/DDBJ whole genome shotgun (WGS) entry which is preliminary data.</text>
</comment>
<dbReference type="GO" id="GO:0022857">
    <property type="term" value="F:transmembrane transporter activity"/>
    <property type="evidence" value="ECO:0007669"/>
    <property type="project" value="InterPro"/>
</dbReference>
<protein>
    <submittedName>
        <fullName evidence="8">MFS transporter</fullName>
    </submittedName>
</protein>
<evidence type="ECO:0000256" key="1">
    <source>
        <dbReference type="ARBA" id="ARBA00004651"/>
    </source>
</evidence>
<dbReference type="PANTHER" id="PTHR23505">
    <property type="entry name" value="SPINSTER"/>
    <property type="match status" value="1"/>
</dbReference>
<dbReference type="Pfam" id="PF07690">
    <property type="entry name" value="MFS_1"/>
    <property type="match status" value="1"/>
</dbReference>
<keyword evidence="3 6" id="KW-0812">Transmembrane</keyword>
<dbReference type="EMBL" id="BONQ01000001">
    <property type="protein sequence ID" value="GIG41981.1"/>
    <property type="molecule type" value="Genomic_DNA"/>
</dbReference>
<evidence type="ECO:0000259" key="7">
    <source>
        <dbReference type="PROSITE" id="PS50850"/>
    </source>
</evidence>
<dbReference type="AlphaFoldDB" id="A0A919U8C1"/>
<evidence type="ECO:0000256" key="2">
    <source>
        <dbReference type="ARBA" id="ARBA00022448"/>
    </source>
</evidence>
<dbReference type="InterPro" id="IPR044770">
    <property type="entry name" value="MFS_spinster-like"/>
</dbReference>
<dbReference type="InterPro" id="IPR036259">
    <property type="entry name" value="MFS_trans_sf"/>
</dbReference>
<keyword evidence="5 6" id="KW-0472">Membrane</keyword>
<feature type="transmembrane region" description="Helical" evidence="6">
    <location>
        <begin position="216"/>
        <end position="237"/>
    </location>
</feature>
<feature type="transmembrane region" description="Helical" evidence="6">
    <location>
        <begin position="312"/>
        <end position="338"/>
    </location>
</feature>
<feature type="transmembrane region" description="Helical" evidence="6">
    <location>
        <begin position="142"/>
        <end position="163"/>
    </location>
</feature>
<dbReference type="PROSITE" id="PS50850">
    <property type="entry name" value="MFS"/>
    <property type="match status" value="1"/>
</dbReference>
<dbReference type="SUPFAM" id="SSF103473">
    <property type="entry name" value="MFS general substrate transporter"/>
    <property type="match status" value="1"/>
</dbReference>
<evidence type="ECO:0000313" key="9">
    <source>
        <dbReference type="Proteomes" id="UP000660611"/>
    </source>
</evidence>
<reference evidence="8" key="1">
    <citation type="submission" date="2021-01" db="EMBL/GenBank/DDBJ databases">
        <title>Whole genome shotgun sequence of Dactylosporangium siamense NBRC 106093.</title>
        <authorList>
            <person name="Komaki H."/>
            <person name="Tamura T."/>
        </authorList>
    </citation>
    <scope>NUCLEOTIDE SEQUENCE</scope>
    <source>
        <strain evidence="8">NBRC 106093</strain>
    </source>
</reference>
<dbReference type="InterPro" id="IPR020846">
    <property type="entry name" value="MFS_dom"/>
</dbReference>
<comment type="subcellular location">
    <subcellularLocation>
        <location evidence="1">Cell membrane</location>
        <topology evidence="1">Multi-pass membrane protein</topology>
    </subcellularLocation>
</comment>
<gene>
    <name evidence="8" type="ORF">Dsi01nite_000220</name>
</gene>
<feature type="transmembrane region" description="Helical" evidence="6">
    <location>
        <begin position="50"/>
        <end position="68"/>
    </location>
</feature>